<dbReference type="PANTHER" id="PTHR33706">
    <property type="entry name" value="MORN VARIANT REPEAT PROTEIN"/>
    <property type="match status" value="1"/>
</dbReference>
<sequence>MSLTTRLAPTLGSLTLTALMLLALPSHAAKNESKQIKTEYGLAEQEKWFHETGELHIVQLTSVDKRWQLHEAYNPQGTLIERSEHLDKQRHGLFVQQAYDSLEHTSYRHGKRHGPYHSYDQAGEPMSSGHYTNDQRTGKWVSKNSWGQIISHYNQQGELHGQQTEFDANGQLLKQSNYKNGMLHGEFIRYENGQLTEKGHYQNDRREGEWIETYPLSTRYQGQYRNSYQVGIWHGYSQQGYLVAIIPFDNEGNYHGVQVRFHDSGALSEISQYRHGKRHGTQWEYLFGAPYRLEKYQDGKRVEARDQGEFKRSDFP</sequence>
<evidence type="ECO:0000313" key="4">
    <source>
        <dbReference type="Proteomes" id="UP000268070"/>
    </source>
</evidence>
<feature type="signal peptide" evidence="2">
    <location>
        <begin position="1"/>
        <end position="28"/>
    </location>
</feature>
<dbReference type="Pfam" id="PF07661">
    <property type="entry name" value="MORN_2"/>
    <property type="match status" value="2"/>
</dbReference>
<dbReference type="EMBL" id="CP032153">
    <property type="protein sequence ID" value="AYN20847.1"/>
    <property type="molecule type" value="Genomic_DNA"/>
</dbReference>
<dbReference type="Proteomes" id="UP000268070">
    <property type="component" value="Chromosome"/>
</dbReference>
<dbReference type="Gene3D" id="3.90.930.1">
    <property type="match status" value="1"/>
</dbReference>
<reference evidence="3 4" key="1">
    <citation type="submission" date="2018-09" db="EMBL/GenBank/DDBJ databases">
        <title>Complete genome sequence of the hydrocarbonoclastic bacterium Alcaligenes aquatilis QD168, isolated from a crude-oil polluted marine sediment of Central Chile.</title>
        <authorList>
            <person name="Duran R.E."/>
            <person name="Barra B."/>
            <person name="Salva-Serra F."/>
            <person name="Mendez V."/>
            <person name="Moore E.R.B."/>
            <person name="Seeger M."/>
        </authorList>
    </citation>
    <scope>NUCLEOTIDE SEQUENCE [LARGE SCALE GENOMIC DNA]</scope>
    <source>
        <strain evidence="3 4">QD168</strain>
    </source>
</reference>
<dbReference type="Gene3D" id="2.20.110.10">
    <property type="entry name" value="Histone H3 K4-specific methyltransferase SET7/9 N-terminal domain"/>
    <property type="match status" value="1"/>
</dbReference>
<dbReference type="InterPro" id="IPR011652">
    <property type="entry name" value="MORN_2"/>
</dbReference>
<gene>
    <name evidence="3" type="ORF">D3M96_10120</name>
</gene>
<dbReference type="OrthoDB" id="7346603at2"/>
<dbReference type="SUPFAM" id="SSF82185">
    <property type="entry name" value="Histone H3 K4-specific methyltransferase SET7/9 N-terminal domain"/>
    <property type="match status" value="3"/>
</dbReference>
<evidence type="ECO:0000256" key="2">
    <source>
        <dbReference type="SAM" id="SignalP"/>
    </source>
</evidence>
<dbReference type="PANTHER" id="PTHR33706:SF1">
    <property type="entry name" value="TPR REPEAT PROTEIN"/>
    <property type="match status" value="1"/>
</dbReference>
<dbReference type="RefSeq" id="WP_121738866.1">
    <property type="nucleotide sequence ID" value="NZ_CP032153.1"/>
</dbReference>
<accession>A0A3G2HUY5</accession>
<evidence type="ECO:0000313" key="3">
    <source>
        <dbReference type="EMBL" id="AYN20847.1"/>
    </source>
</evidence>
<feature type="chain" id="PRO_5017990490" description="Toxin-antitoxin system YwqK family antitoxin" evidence="2">
    <location>
        <begin position="29"/>
        <end position="316"/>
    </location>
</feature>
<evidence type="ECO:0008006" key="5">
    <source>
        <dbReference type="Google" id="ProtNLM"/>
    </source>
</evidence>
<name>A0A3G2HUY5_9BURK</name>
<organism evidence="3 4">
    <name type="scientific">Alcaligenes aquatilis</name>
    <dbReference type="NCBI Taxonomy" id="323284"/>
    <lineage>
        <taxon>Bacteria</taxon>
        <taxon>Pseudomonadati</taxon>
        <taxon>Pseudomonadota</taxon>
        <taxon>Betaproteobacteria</taxon>
        <taxon>Burkholderiales</taxon>
        <taxon>Alcaligenaceae</taxon>
        <taxon>Alcaligenes</taxon>
    </lineage>
</organism>
<dbReference type="AlphaFoldDB" id="A0A3G2HUY5"/>
<feature type="region of interest" description="Disordered" evidence="1">
    <location>
        <begin position="108"/>
        <end position="135"/>
    </location>
</feature>
<dbReference type="KEGG" id="aaqu:D3M96_10120"/>
<evidence type="ECO:0000256" key="1">
    <source>
        <dbReference type="SAM" id="MobiDB-lite"/>
    </source>
</evidence>
<proteinExistence type="predicted"/>
<keyword evidence="2" id="KW-0732">Signal</keyword>
<protein>
    <recommendedName>
        <fullName evidence="5">Toxin-antitoxin system YwqK family antitoxin</fullName>
    </recommendedName>
</protein>